<dbReference type="Gene3D" id="3.40.30.10">
    <property type="entry name" value="Glutaredoxin"/>
    <property type="match status" value="1"/>
</dbReference>
<feature type="domain" description="Thioredoxin-like fold" evidence="1">
    <location>
        <begin position="53"/>
        <end position="155"/>
    </location>
</feature>
<keyword evidence="3" id="KW-1185">Reference proteome</keyword>
<proteinExistence type="predicted"/>
<dbReference type="CDD" id="cd01659">
    <property type="entry name" value="TRX_superfamily"/>
    <property type="match status" value="1"/>
</dbReference>
<evidence type="ECO:0000259" key="1">
    <source>
        <dbReference type="Pfam" id="PF13098"/>
    </source>
</evidence>
<reference evidence="2 3" key="1">
    <citation type="submission" date="2019-03" db="EMBL/GenBank/DDBJ databases">
        <title>Genomic Encyclopedia of Type Strains, Phase IV (KMG-IV): sequencing the most valuable type-strain genomes for metagenomic binning, comparative biology and taxonomic classification.</title>
        <authorList>
            <person name="Goeker M."/>
        </authorList>
    </citation>
    <scope>NUCLEOTIDE SEQUENCE [LARGE SCALE GENOMIC DNA]</scope>
    <source>
        <strain evidence="2 3">DSM 100059</strain>
    </source>
</reference>
<dbReference type="InterPro" id="IPR012336">
    <property type="entry name" value="Thioredoxin-like_fold"/>
</dbReference>
<dbReference type="Pfam" id="PF13098">
    <property type="entry name" value="Thioredoxin_2"/>
    <property type="match status" value="1"/>
</dbReference>
<protein>
    <recommendedName>
        <fullName evidence="1">Thioredoxin-like fold domain-containing protein</fullName>
    </recommendedName>
</protein>
<dbReference type="EMBL" id="SODV01000001">
    <property type="protein sequence ID" value="TDX00472.1"/>
    <property type="molecule type" value="Genomic_DNA"/>
</dbReference>
<dbReference type="Proteomes" id="UP000294498">
    <property type="component" value="Unassembled WGS sequence"/>
</dbReference>
<organism evidence="2 3">
    <name type="scientific">Dinghuibacter silviterrae</name>
    <dbReference type="NCBI Taxonomy" id="1539049"/>
    <lineage>
        <taxon>Bacteria</taxon>
        <taxon>Pseudomonadati</taxon>
        <taxon>Bacteroidota</taxon>
        <taxon>Chitinophagia</taxon>
        <taxon>Chitinophagales</taxon>
        <taxon>Chitinophagaceae</taxon>
        <taxon>Dinghuibacter</taxon>
    </lineage>
</organism>
<accession>A0A4R8DQP5</accession>
<gene>
    <name evidence="2" type="ORF">EDB95_1497</name>
</gene>
<evidence type="ECO:0000313" key="3">
    <source>
        <dbReference type="Proteomes" id="UP000294498"/>
    </source>
</evidence>
<dbReference type="AlphaFoldDB" id="A0A4R8DQP5"/>
<dbReference type="InterPro" id="IPR036249">
    <property type="entry name" value="Thioredoxin-like_sf"/>
</dbReference>
<comment type="caution">
    <text evidence="2">The sequence shown here is derived from an EMBL/GenBank/DDBJ whole genome shotgun (WGS) entry which is preliminary data.</text>
</comment>
<dbReference type="SUPFAM" id="SSF52833">
    <property type="entry name" value="Thioredoxin-like"/>
    <property type="match status" value="1"/>
</dbReference>
<evidence type="ECO:0000313" key="2">
    <source>
        <dbReference type="EMBL" id="TDX00472.1"/>
    </source>
</evidence>
<sequence>MLLNLFQQRIRMALTVAIALGALSCQRTRSVPMTDFSLLLIDSTTIMSSRNIPNGEPVMIIYFSPDCDHCQQLTDSLLANVRSFATTRIYFITIDPFDRLRVFNSHYHIFKYPNIVLGRDYEYSFVNELKPTGTPWVFIYNSHKDLKAIYPSITNVHNLINTIKSI</sequence>
<name>A0A4R8DQP5_9BACT</name>